<keyword evidence="10" id="KW-1185">Reference proteome</keyword>
<evidence type="ECO:0000256" key="8">
    <source>
        <dbReference type="SAM" id="Phobius"/>
    </source>
</evidence>
<feature type="transmembrane region" description="Helical" evidence="8">
    <location>
        <begin position="115"/>
        <end position="136"/>
    </location>
</feature>
<dbReference type="GO" id="GO:0005886">
    <property type="term" value="C:plasma membrane"/>
    <property type="evidence" value="ECO:0007669"/>
    <property type="project" value="UniProtKB-SubCell"/>
</dbReference>
<dbReference type="RefSeq" id="WP_184422166.1">
    <property type="nucleotide sequence ID" value="NZ_AP027362.1"/>
</dbReference>
<dbReference type="InterPro" id="IPR019127">
    <property type="entry name" value="Exosortase"/>
</dbReference>
<comment type="caution">
    <text evidence="9">The sequence shown here is derived from an EMBL/GenBank/DDBJ whole genome shotgun (WGS) entry which is preliminary data.</text>
</comment>
<evidence type="ECO:0000313" key="10">
    <source>
        <dbReference type="Proteomes" id="UP000537141"/>
    </source>
</evidence>
<dbReference type="InterPro" id="IPR026392">
    <property type="entry name" value="Exo/Archaeosortase_dom"/>
</dbReference>
<dbReference type="EMBL" id="JACHHU010000002">
    <property type="protein sequence ID" value="MBB6542012.1"/>
    <property type="molecule type" value="Genomic_DNA"/>
</dbReference>
<accession>A0A7X0TSD2</accession>
<evidence type="ECO:0000256" key="6">
    <source>
        <dbReference type="ARBA" id="ARBA00022989"/>
    </source>
</evidence>
<feature type="transmembrane region" description="Helical" evidence="8">
    <location>
        <begin position="148"/>
        <end position="168"/>
    </location>
</feature>
<dbReference type="Proteomes" id="UP000537141">
    <property type="component" value="Unassembled WGS sequence"/>
</dbReference>
<evidence type="ECO:0000313" key="9">
    <source>
        <dbReference type="EMBL" id="MBB6542012.1"/>
    </source>
</evidence>
<name>A0A7X0TSD2_9GAMM</name>
<protein>
    <submittedName>
        <fullName evidence="9">Exosortase/archaeosortase family protein</fullName>
    </submittedName>
</protein>
<dbReference type="Pfam" id="PF09721">
    <property type="entry name" value="Exosortase_EpsH"/>
    <property type="match status" value="1"/>
</dbReference>
<keyword evidence="7 8" id="KW-0472">Membrane</keyword>
<organism evidence="9 10">
    <name type="scientific">Thalassotalea piscium</name>
    <dbReference type="NCBI Taxonomy" id="1230533"/>
    <lineage>
        <taxon>Bacteria</taxon>
        <taxon>Pseudomonadati</taxon>
        <taxon>Pseudomonadota</taxon>
        <taxon>Gammaproteobacteria</taxon>
        <taxon>Alteromonadales</taxon>
        <taxon>Colwelliaceae</taxon>
        <taxon>Thalassotalea</taxon>
    </lineage>
</organism>
<keyword evidence="3" id="KW-0645">Protease</keyword>
<reference evidence="9 10" key="1">
    <citation type="submission" date="2020-08" db="EMBL/GenBank/DDBJ databases">
        <title>Genomic Encyclopedia of Type Strains, Phase IV (KMG-IV): sequencing the most valuable type-strain genomes for metagenomic binning, comparative biology and taxonomic classification.</title>
        <authorList>
            <person name="Goeker M."/>
        </authorList>
    </citation>
    <scope>NUCLEOTIDE SEQUENCE [LARGE SCALE GENOMIC DNA]</scope>
    <source>
        <strain evidence="9 10">DSM 26287</strain>
    </source>
</reference>
<evidence type="ECO:0000256" key="1">
    <source>
        <dbReference type="ARBA" id="ARBA00004651"/>
    </source>
</evidence>
<keyword evidence="6 8" id="KW-1133">Transmembrane helix</keyword>
<keyword evidence="2" id="KW-1003">Cell membrane</keyword>
<evidence type="ECO:0000256" key="4">
    <source>
        <dbReference type="ARBA" id="ARBA00022692"/>
    </source>
</evidence>
<evidence type="ECO:0000256" key="2">
    <source>
        <dbReference type="ARBA" id="ARBA00022475"/>
    </source>
</evidence>
<gene>
    <name evidence="9" type="ORF">HNQ55_000487</name>
</gene>
<comment type="subcellular location">
    <subcellularLocation>
        <location evidence="1">Cell membrane</location>
        <topology evidence="1">Multi-pass membrane protein</topology>
    </subcellularLocation>
</comment>
<dbReference type="GO" id="GO:0008233">
    <property type="term" value="F:peptidase activity"/>
    <property type="evidence" value="ECO:0007669"/>
    <property type="project" value="UniProtKB-KW"/>
</dbReference>
<keyword evidence="5" id="KW-0378">Hydrolase</keyword>
<dbReference type="NCBIfam" id="TIGR04178">
    <property type="entry name" value="exo_archaeo"/>
    <property type="match status" value="1"/>
</dbReference>
<sequence>MTFLPILRSQNENPFTLNFFSRFLVFIVIFQVIVYCIHQSQLLSYAVQLAISHSVAFFYSLVADITIIVDGNHLIHSDSPRFLIVDNECTGLMLFASVSAVIMSFKQPFTARLKMVLLAAVLLYCENMLRIAHLLFEVKKDNNQFEFYHLYVWQIINFLTALLVITGVERLFGTKEV</sequence>
<evidence type="ECO:0000256" key="3">
    <source>
        <dbReference type="ARBA" id="ARBA00022670"/>
    </source>
</evidence>
<feature type="transmembrane region" description="Helical" evidence="8">
    <location>
        <begin position="81"/>
        <end position="103"/>
    </location>
</feature>
<keyword evidence="4 8" id="KW-0812">Transmembrane</keyword>
<proteinExistence type="predicted"/>
<feature type="transmembrane region" description="Helical" evidence="8">
    <location>
        <begin position="20"/>
        <end position="37"/>
    </location>
</feature>
<dbReference type="GO" id="GO:0006508">
    <property type="term" value="P:proteolysis"/>
    <property type="evidence" value="ECO:0007669"/>
    <property type="project" value="UniProtKB-KW"/>
</dbReference>
<evidence type="ECO:0000256" key="5">
    <source>
        <dbReference type="ARBA" id="ARBA00022801"/>
    </source>
</evidence>
<evidence type="ECO:0000256" key="7">
    <source>
        <dbReference type="ARBA" id="ARBA00023136"/>
    </source>
</evidence>
<dbReference type="AlphaFoldDB" id="A0A7X0TSD2"/>
<feature type="transmembrane region" description="Helical" evidence="8">
    <location>
        <begin position="49"/>
        <end position="69"/>
    </location>
</feature>